<proteinExistence type="predicted"/>
<evidence type="ECO:0008006" key="3">
    <source>
        <dbReference type="Google" id="ProtNLM"/>
    </source>
</evidence>
<gene>
    <name evidence="1" type="ORF">DIU77_015910</name>
</gene>
<evidence type="ECO:0000313" key="2">
    <source>
        <dbReference type="Proteomes" id="UP000249324"/>
    </source>
</evidence>
<accession>A0ABD6FI95</accession>
<dbReference type="Proteomes" id="UP000249324">
    <property type="component" value="Unassembled WGS sequence"/>
</dbReference>
<evidence type="ECO:0000313" key="1">
    <source>
        <dbReference type="EMBL" id="MFO7193728.1"/>
    </source>
</evidence>
<reference evidence="1 2" key="1">
    <citation type="journal article" date="2021" name="BMC Genomics">
        <title>Genome-resolved metagenome and metatranscriptome analyses of thermophilic composting reveal key bacterial players and their metabolic interactions.</title>
        <authorList>
            <person name="Braga L.P.P."/>
            <person name="Pereira R.V."/>
            <person name="Martins L.F."/>
            <person name="Moura L.M.S."/>
            <person name="Sanchez F.B."/>
            <person name="Patane J.S.L."/>
            <person name="da Silva A.M."/>
            <person name="Setubal J.C."/>
        </authorList>
    </citation>
    <scope>NUCLEOTIDE SEQUENCE [LARGE SCALE GENOMIC DNA]</scope>
    <source>
        <strain evidence="1">ZC4RG45</strain>
    </source>
</reference>
<organism evidence="1 2">
    <name type="scientific">Thermocrispum agreste</name>
    <dbReference type="NCBI Taxonomy" id="37925"/>
    <lineage>
        <taxon>Bacteria</taxon>
        <taxon>Bacillati</taxon>
        <taxon>Actinomycetota</taxon>
        <taxon>Actinomycetes</taxon>
        <taxon>Pseudonocardiales</taxon>
        <taxon>Pseudonocardiaceae</taxon>
        <taxon>Thermocrispum</taxon>
    </lineage>
</organism>
<dbReference type="AlphaFoldDB" id="A0ABD6FI95"/>
<dbReference type="EMBL" id="QGUI02000263">
    <property type="protein sequence ID" value="MFO7193728.1"/>
    <property type="molecule type" value="Genomic_DNA"/>
</dbReference>
<name>A0ABD6FI95_9PSEU</name>
<protein>
    <recommendedName>
        <fullName evidence="3">Helix-turn-helix transcriptional regulator</fullName>
    </recommendedName>
</protein>
<sequence>MHALPADLRAMAFRGAPIDNRALAAAATADPATRWLAAVTVGAQGRYAAAYALLEPLSVATDPVLASLACSTIGSHRRQLGGHHAARRWDALAARHAARARSDGVGTDPDGIGPTGALADALLGLAADALAVGRLAEAAALVDRAAAPARGSWRTRVRHAWVSAELVLASGRASAAVAPAERAAALAREHGAARHAVKSDIVLAVALATAGSAGERARRLALQALEATEGAGWHSLCWPAALAAADASADAGDGRSAAWLRRRAGDHLHRVLRAADAAGRRIAEHSPWVPNVDKLLDRAQTRTFGGRSCAK</sequence>
<comment type="caution">
    <text evidence="1">The sequence shown here is derived from an EMBL/GenBank/DDBJ whole genome shotgun (WGS) entry which is preliminary data.</text>
</comment>